<proteinExistence type="predicted"/>
<keyword evidence="2" id="KW-1185">Reference proteome</keyword>
<dbReference type="Proteomes" id="UP000700596">
    <property type="component" value="Unassembled WGS sequence"/>
</dbReference>
<protein>
    <submittedName>
        <fullName evidence="1">Uncharacterized protein</fullName>
    </submittedName>
</protein>
<name>A0A9P9DL60_9PLEO</name>
<dbReference type="AlphaFoldDB" id="A0A9P9DL60"/>
<evidence type="ECO:0000313" key="1">
    <source>
        <dbReference type="EMBL" id="KAH7122730.1"/>
    </source>
</evidence>
<gene>
    <name evidence="1" type="ORF">B0J11DRAFT_347063</name>
</gene>
<dbReference type="EMBL" id="JAGMWT010000009">
    <property type="protein sequence ID" value="KAH7122730.1"/>
    <property type="molecule type" value="Genomic_DNA"/>
</dbReference>
<organism evidence="1 2">
    <name type="scientific">Dendryphion nanum</name>
    <dbReference type="NCBI Taxonomy" id="256645"/>
    <lineage>
        <taxon>Eukaryota</taxon>
        <taxon>Fungi</taxon>
        <taxon>Dikarya</taxon>
        <taxon>Ascomycota</taxon>
        <taxon>Pezizomycotina</taxon>
        <taxon>Dothideomycetes</taxon>
        <taxon>Pleosporomycetidae</taxon>
        <taxon>Pleosporales</taxon>
        <taxon>Torulaceae</taxon>
        <taxon>Dendryphion</taxon>
    </lineage>
</organism>
<evidence type="ECO:0000313" key="2">
    <source>
        <dbReference type="Proteomes" id="UP000700596"/>
    </source>
</evidence>
<comment type="caution">
    <text evidence="1">The sequence shown here is derived from an EMBL/GenBank/DDBJ whole genome shotgun (WGS) entry which is preliminary data.</text>
</comment>
<reference evidence="1" key="1">
    <citation type="journal article" date="2021" name="Nat. Commun.">
        <title>Genetic determinants of endophytism in the Arabidopsis root mycobiome.</title>
        <authorList>
            <person name="Mesny F."/>
            <person name="Miyauchi S."/>
            <person name="Thiergart T."/>
            <person name="Pickel B."/>
            <person name="Atanasova L."/>
            <person name="Karlsson M."/>
            <person name="Huettel B."/>
            <person name="Barry K.W."/>
            <person name="Haridas S."/>
            <person name="Chen C."/>
            <person name="Bauer D."/>
            <person name="Andreopoulos W."/>
            <person name="Pangilinan J."/>
            <person name="LaButti K."/>
            <person name="Riley R."/>
            <person name="Lipzen A."/>
            <person name="Clum A."/>
            <person name="Drula E."/>
            <person name="Henrissat B."/>
            <person name="Kohler A."/>
            <person name="Grigoriev I.V."/>
            <person name="Martin F.M."/>
            <person name="Hacquard S."/>
        </authorList>
    </citation>
    <scope>NUCLEOTIDE SEQUENCE</scope>
    <source>
        <strain evidence="1">MPI-CAGE-CH-0243</strain>
    </source>
</reference>
<accession>A0A9P9DL60</accession>
<sequence length="203" mass="24076">MVSTLYEEQSWSVYRCTYGTGSAMVIRKRRFQHRQTPVTKRSIDRPTDDTRLTQKLLILPNYTTAIIERLRRPLVFLAFHIQSIPLRLPPPLPPSSLLRPYPSQRTCIASIRRTRRYHKAQKDYEKQSGRPLFSLFHKNFPQTLISPRLHRCANLAHPYRLSLLYLYFVFLVEFFDCFFFNKIPLHQPINDLFVIFLCGNGEM</sequence>